<evidence type="ECO:0000256" key="7">
    <source>
        <dbReference type="ARBA" id="ARBA00022989"/>
    </source>
</evidence>
<comment type="subcellular location">
    <subcellularLocation>
        <location evidence="1">Mitochondrion inner membrane</location>
        <topology evidence="1">Multi-pass membrane protein</topology>
    </subcellularLocation>
</comment>
<keyword evidence="5" id="KW-0677">Repeat</keyword>
<evidence type="ECO:0000256" key="8">
    <source>
        <dbReference type="ARBA" id="ARBA00023128"/>
    </source>
</evidence>
<keyword evidence="14" id="KW-1185">Reference proteome</keyword>
<evidence type="ECO:0000256" key="1">
    <source>
        <dbReference type="ARBA" id="ARBA00004448"/>
    </source>
</evidence>
<feature type="repeat" description="Solcar" evidence="10">
    <location>
        <begin position="97"/>
        <end position="188"/>
    </location>
</feature>
<evidence type="ECO:0000256" key="5">
    <source>
        <dbReference type="ARBA" id="ARBA00022737"/>
    </source>
</evidence>
<dbReference type="FunFam" id="1.50.40.10:FF:000009">
    <property type="entry name" value="Mitochondrial 2-oxoglutarate/malate carrier protein"/>
    <property type="match status" value="1"/>
</dbReference>
<dbReference type="AlphaFoldDB" id="A0AAV8WJ30"/>
<evidence type="ECO:0000256" key="2">
    <source>
        <dbReference type="ARBA" id="ARBA00006375"/>
    </source>
</evidence>
<keyword evidence="3 11" id="KW-0813">Transport</keyword>
<evidence type="ECO:0000256" key="11">
    <source>
        <dbReference type="RuleBase" id="RU000488"/>
    </source>
</evidence>
<evidence type="ECO:0000256" key="3">
    <source>
        <dbReference type="ARBA" id="ARBA00022448"/>
    </source>
</evidence>
<evidence type="ECO:0000256" key="9">
    <source>
        <dbReference type="ARBA" id="ARBA00023136"/>
    </source>
</evidence>
<sequence length="295" mass="32901">MKLLNEVKVIIGGSAGTLASIFVIPFDIMKNRMQMNGAGSTGASYNTFREIIANEGIFAPFKGLSAGILKQALYTTTRLGMYTWLSHKIKSDDGNSPGFATNVVLGMTSELCGAFVSTPAELVLVRMTTDGRLPPNERRNYKHVVNALRRIYREEGSLTLWRGAVPTMGRAMAFNAGQLASYSQAQEMLMKKFDLNKGFLLHLFSSMITELIITTASMPVDTVKTRLQSMKSINGKPEYRGSLDVLLRIKKNEGILAFWKGFIPCYFRLVPYAVLTYLFLEQMDAAYYKHILSKT</sequence>
<keyword evidence="8" id="KW-0496">Mitochondrion</keyword>
<accession>A0AAV8WJ30</accession>
<feature type="transmembrane region" description="Helical" evidence="12">
    <location>
        <begin position="6"/>
        <end position="26"/>
    </location>
</feature>
<dbReference type="EMBL" id="JANEYF010005793">
    <property type="protein sequence ID" value="KAJ8926754.1"/>
    <property type="molecule type" value="Genomic_DNA"/>
</dbReference>
<feature type="transmembrane region" description="Helical" evidence="12">
    <location>
        <begin position="257"/>
        <end position="280"/>
    </location>
</feature>
<proteinExistence type="inferred from homology"/>
<evidence type="ECO:0000313" key="13">
    <source>
        <dbReference type="EMBL" id="KAJ8926754.1"/>
    </source>
</evidence>
<feature type="transmembrane region" description="Helical" evidence="12">
    <location>
        <begin position="199"/>
        <end position="220"/>
    </location>
</feature>
<comment type="caution">
    <text evidence="13">The sequence shown here is derived from an EMBL/GenBank/DDBJ whole genome shotgun (WGS) entry which is preliminary data.</text>
</comment>
<evidence type="ECO:0000256" key="4">
    <source>
        <dbReference type="ARBA" id="ARBA00022692"/>
    </source>
</evidence>
<evidence type="ECO:0000313" key="14">
    <source>
        <dbReference type="Proteomes" id="UP001162156"/>
    </source>
</evidence>
<dbReference type="InterPro" id="IPR018108">
    <property type="entry name" value="MCP_transmembrane"/>
</dbReference>
<dbReference type="SUPFAM" id="SSF103506">
    <property type="entry name" value="Mitochondrial carrier"/>
    <property type="match status" value="1"/>
</dbReference>
<keyword evidence="6" id="KW-0999">Mitochondrion inner membrane</keyword>
<comment type="similarity">
    <text evidence="2 11">Belongs to the mitochondrial carrier (TC 2.A.29) family.</text>
</comment>
<evidence type="ECO:0000256" key="12">
    <source>
        <dbReference type="SAM" id="Phobius"/>
    </source>
</evidence>
<keyword evidence="9 10" id="KW-0472">Membrane</keyword>
<evidence type="ECO:0000256" key="10">
    <source>
        <dbReference type="PROSITE-ProRule" id="PRU00282"/>
    </source>
</evidence>
<dbReference type="PROSITE" id="PS50920">
    <property type="entry name" value="SOLCAR"/>
    <property type="match status" value="3"/>
</dbReference>
<keyword evidence="7 12" id="KW-1133">Transmembrane helix</keyword>
<name>A0AAV8WJ30_9CUCU</name>
<dbReference type="InterPro" id="IPR023395">
    <property type="entry name" value="MCP_dom_sf"/>
</dbReference>
<keyword evidence="4 10" id="KW-0812">Transmembrane</keyword>
<protein>
    <recommendedName>
        <fullName evidence="15">Mitochondrial 2-oxoglutarate/malate carrier protein</fullName>
    </recommendedName>
</protein>
<evidence type="ECO:0008006" key="15">
    <source>
        <dbReference type="Google" id="ProtNLM"/>
    </source>
</evidence>
<dbReference type="GO" id="GO:0005743">
    <property type="term" value="C:mitochondrial inner membrane"/>
    <property type="evidence" value="ECO:0007669"/>
    <property type="project" value="UniProtKB-SubCell"/>
</dbReference>
<dbReference type="Proteomes" id="UP001162156">
    <property type="component" value="Unassembled WGS sequence"/>
</dbReference>
<dbReference type="InterPro" id="IPR050391">
    <property type="entry name" value="Mito_Metabolite_Transporter"/>
</dbReference>
<feature type="repeat" description="Solcar" evidence="10">
    <location>
        <begin position="197"/>
        <end position="286"/>
    </location>
</feature>
<gene>
    <name evidence="13" type="ORF">NQ314_020871</name>
</gene>
<feature type="repeat" description="Solcar" evidence="10">
    <location>
        <begin position="7"/>
        <end position="88"/>
    </location>
</feature>
<organism evidence="13 14">
    <name type="scientific">Rhamnusium bicolor</name>
    <dbReference type="NCBI Taxonomy" id="1586634"/>
    <lineage>
        <taxon>Eukaryota</taxon>
        <taxon>Metazoa</taxon>
        <taxon>Ecdysozoa</taxon>
        <taxon>Arthropoda</taxon>
        <taxon>Hexapoda</taxon>
        <taxon>Insecta</taxon>
        <taxon>Pterygota</taxon>
        <taxon>Neoptera</taxon>
        <taxon>Endopterygota</taxon>
        <taxon>Coleoptera</taxon>
        <taxon>Polyphaga</taxon>
        <taxon>Cucujiformia</taxon>
        <taxon>Chrysomeloidea</taxon>
        <taxon>Cerambycidae</taxon>
        <taxon>Lepturinae</taxon>
        <taxon>Rhagiini</taxon>
        <taxon>Rhamnusium</taxon>
    </lineage>
</organism>
<evidence type="ECO:0000256" key="6">
    <source>
        <dbReference type="ARBA" id="ARBA00022792"/>
    </source>
</evidence>
<dbReference type="PANTHER" id="PTHR45618">
    <property type="entry name" value="MITOCHONDRIAL DICARBOXYLATE CARRIER-RELATED"/>
    <property type="match status" value="1"/>
</dbReference>
<dbReference type="Pfam" id="PF00153">
    <property type="entry name" value="Mito_carr"/>
    <property type="match status" value="3"/>
</dbReference>
<dbReference type="Gene3D" id="1.50.40.10">
    <property type="entry name" value="Mitochondrial carrier domain"/>
    <property type="match status" value="1"/>
</dbReference>
<reference evidence="13" key="1">
    <citation type="journal article" date="2023" name="Insect Mol. Biol.">
        <title>Genome sequencing provides insights into the evolution of gene families encoding plant cell wall-degrading enzymes in longhorned beetles.</title>
        <authorList>
            <person name="Shin N.R."/>
            <person name="Okamura Y."/>
            <person name="Kirsch R."/>
            <person name="Pauchet Y."/>
        </authorList>
    </citation>
    <scope>NUCLEOTIDE SEQUENCE</scope>
    <source>
        <strain evidence="13">RBIC_L_NR</strain>
    </source>
</reference>